<evidence type="ECO:0000259" key="13">
    <source>
        <dbReference type="Pfam" id="PF01288"/>
    </source>
</evidence>
<evidence type="ECO:0000256" key="6">
    <source>
        <dbReference type="ARBA" id="ARBA00022741"/>
    </source>
</evidence>
<comment type="similarity">
    <text evidence="2">Belongs to the HPPK family.</text>
</comment>
<evidence type="ECO:0000313" key="15">
    <source>
        <dbReference type="Proteomes" id="UP000005275"/>
    </source>
</evidence>
<dbReference type="NCBIfam" id="TIGR01498">
    <property type="entry name" value="folK"/>
    <property type="match status" value="1"/>
</dbReference>
<dbReference type="OrthoDB" id="9808041at2"/>
<keyword evidence="5" id="KW-0808">Transferase</keyword>
<evidence type="ECO:0000256" key="4">
    <source>
        <dbReference type="ARBA" id="ARBA00016218"/>
    </source>
</evidence>
<dbReference type="EMBL" id="CP007031">
    <property type="protein sequence ID" value="AHF04175.1"/>
    <property type="molecule type" value="Genomic_DNA"/>
</dbReference>
<protein>
    <recommendedName>
        <fullName evidence="4">2-amino-4-hydroxy-6-hydroxymethyldihydropteridine pyrophosphokinase</fullName>
        <ecNumber evidence="3">2.7.6.3</ecNumber>
    </recommendedName>
    <alternativeName>
        <fullName evidence="11">6-hydroxymethyl-7,8-dihydropterin pyrophosphokinase</fullName>
    </alternativeName>
    <alternativeName>
        <fullName evidence="12">7,8-dihydro-6-hydroxymethylpterin-pyrophosphokinase</fullName>
    </alternativeName>
</protein>
<dbReference type="SUPFAM" id="SSF55083">
    <property type="entry name" value="6-hydroxymethyl-7,8-dihydropterin pyrophosphokinase, HPPK"/>
    <property type="match status" value="1"/>
</dbReference>
<dbReference type="GO" id="GO:0005524">
    <property type="term" value="F:ATP binding"/>
    <property type="evidence" value="ECO:0007669"/>
    <property type="project" value="UniProtKB-KW"/>
</dbReference>
<comment type="function">
    <text evidence="10">Catalyzes the transfer of pyrophosphate from adenosine triphosphate (ATP) to 6-hydroxymethyl-7,8-dihydropterin, an enzymatic step in folate biosynthesis pathway.</text>
</comment>
<evidence type="ECO:0000256" key="3">
    <source>
        <dbReference type="ARBA" id="ARBA00013253"/>
    </source>
</evidence>
<evidence type="ECO:0000256" key="12">
    <source>
        <dbReference type="ARBA" id="ARBA00033413"/>
    </source>
</evidence>
<dbReference type="KEGG" id="mpur:MARPU_10155"/>
<comment type="pathway">
    <text evidence="1">Cofactor biosynthesis; tetrahydrofolate biosynthesis; 2-amino-4-hydroxy-6-hydroxymethyl-7,8-dihydropteridine diphosphate from 7,8-dihydroneopterin triphosphate: step 4/4.</text>
</comment>
<dbReference type="GO" id="GO:0016301">
    <property type="term" value="F:kinase activity"/>
    <property type="evidence" value="ECO:0007669"/>
    <property type="project" value="UniProtKB-KW"/>
</dbReference>
<dbReference type="Proteomes" id="UP000005275">
    <property type="component" value="Chromosome"/>
</dbReference>
<dbReference type="GO" id="GO:0046656">
    <property type="term" value="P:folic acid biosynthetic process"/>
    <property type="evidence" value="ECO:0007669"/>
    <property type="project" value="UniProtKB-KW"/>
</dbReference>
<dbReference type="UniPathway" id="UPA00077">
    <property type="reaction ID" value="UER00155"/>
</dbReference>
<reference evidence="14 15" key="1">
    <citation type="submission" date="2013-12" db="EMBL/GenBank/DDBJ databases">
        <authorList>
            <consortium name="DOE Joint Genome Institute"/>
            <person name="Bryant D.A."/>
            <person name="Huntemann M."/>
            <person name="Han J."/>
            <person name="Chen A."/>
            <person name="Kyrpides N."/>
            <person name="Mavromatis K."/>
            <person name="Markowitz V."/>
            <person name="Palaniappan K."/>
            <person name="Ivanova N."/>
            <person name="Schaumberg A."/>
            <person name="Pati A."/>
            <person name="Liolios K."/>
            <person name="Nordberg H.P."/>
            <person name="Cantor M.N."/>
            <person name="Hua S.X."/>
            <person name="Woyke T."/>
        </authorList>
    </citation>
    <scope>NUCLEOTIDE SEQUENCE [LARGE SCALE GENOMIC DNA]</scope>
    <source>
        <strain evidence="14 15">984</strain>
    </source>
</reference>
<dbReference type="AlphaFoldDB" id="W0E009"/>
<sequence length="180" mass="20064">MATVYLSLGTNLGDRLGNLERAVAHLAEVLDTRVLSPVYETEPWGLTDQRDFYNLCVRGETRLDAPTLLLRLKALERALGRVEGTPWGPRLIDIDLLFYDDLLLDEPALKVPHPRIRGRAFVLIPLLDLVDDLHHPALDCSIRALAAEVDATTVRRLDPTLADEMIEADAGYPHHACPQS</sequence>
<dbReference type="eggNOG" id="COG0801">
    <property type="taxonomic scope" value="Bacteria"/>
</dbReference>
<dbReference type="PANTHER" id="PTHR43071:SF1">
    <property type="entry name" value="2-AMINO-4-HYDROXY-6-HYDROXYMETHYLDIHYDROPTERIDINE PYROPHOSPHOKINASE"/>
    <property type="match status" value="1"/>
</dbReference>
<evidence type="ECO:0000256" key="5">
    <source>
        <dbReference type="ARBA" id="ARBA00022679"/>
    </source>
</evidence>
<dbReference type="Gene3D" id="3.30.70.560">
    <property type="entry name" value="7,8-Dihydro-6-hydroxymethylpterin-pyrophosphokinase HPPK"/>
    <property type="match status" value="1"/>
</dbReference>
<keyword evidence="9" id="KW-0289">Folate biosynthesis</keyword>
<dbReference type="PANTHER" id="PTHR43071">
    <property type="entry name" value="2-AMINO-4-HYDROXY-6-HYDROXYMETHYLDIHYDROPTERIDINE PYROPHOSPHOKINASE"/>
    <property type="match status" value="1"/>
</dbReference>
<dbReference type="STRING" id="765910.MARPU_10155"/>
<dbReference type="GO" id="GO:0003848">
    <property type="term" value="F:2-amino-4-hydroxy-6-hydroxymethyldihydropteridine diphosphokinase activity"/>
    <property type="evidence" value="ECO:0007669"/>
    <property type="project" value="UniProtKB-EC"/>
</dbReference>
<dbReference type="HOGENOM" id="CLU_097916_1_2_6"/>
<dbReference type="EC" id="2.7.6.3" evidence="3"/>
<accession>W0E009</accession>
<proteinExistence type="inferred from homology"/>
<evidence type="ECO:0000256" key="2">
    <source>
        <dbReference type="ARBA" id="ARBA00005810"/>
    </source>
</evidence>
<evidence type="ECO:0000256" key="7">
    <source>
        <dbReference type="ARBA" id="ARBA00022777"/>
    </source>
</evidence>
<evidence type="ECO:0000256" key="8">
    <source>
        <dbReference type="ARBA" id="ARBA00022840"/>
    </source>
</evidence>
<keyword evidence="8" id="KW-0067">ATP-binding</keyword>
<feature type="domain" description="7,8-dihydro-6-hydroxymethylpterin-pyrophosphokinase" evidence="13">
    <location>
        <begin position="5"/>
        <end position="129"/>
    </location>
</feature>
<evidence type="ECO:0000256" key="10">
    <source>
        <dbReference type="ARBA" id="ARBA00029409"/>
    </source>
</evidence>
<keyword evidence="7 14" id="KW-0418">Kinase</keyword>
<dbReference type="RefSeq" id="WP_005224255.1">
    <property type="nucleotide sequence ID" value="NZ_CP007031.1"/>
</dbReference>
<gene>
    <name evidence="14" type="ORF">MARPU_10155</name>
</gene>
<evidence type="ECO:0000256" key="11">
    <source>
        <dbReference type="ARBA" id="ARBA00029766"/>
    </source>
</evidence>
<dbReference type="InterPro" id="IPR035907">
    <property type="entry name" value="Hppk_sf"/>
</dbReference>
<dbReference type="GO" id="GO:0046654">
    <property type="term" value="P:tetrahydrofolate biosynthetic process"/>
    <property type="evidence" value="ECO:0007669"/>
    <property type="project" value="UniProtKB-UniPathway"/>
</dbReference>
<name>W0E009_MARPU</name>
<dbReference type="InterPro" id="IPR000550">
    <property type="entry name" value="Hppk"/>
</dbReference>
<dbReference type="Pfam" id="PF01288">
    <property type="entry name" value="HPPK"/>
    <property type="match status" value="1"/>
</dbReference>
<organism evidence="14 15">
    <name type="scientific">Marichromatium purpuratum 984</name>
    <dbReference type="NCBI Taxonomy" id="765910"/>
    <lineage>
        <taxon>Bacteria</taxon>
        <taxon>Pseudomonadati</taxon>
        <taxon>Pseudomonadota</taxon>
        <taxon>Gammaproteobacteria</taxon>
        <taxon>Chromatiales</taxon>
        <taxon>Chromatiaceae</taxon>
        <taxon>Marichromatium</taxon>
    </lineage>
</organism>
<keyword evidence="15" id="KW-1185">Reference proteome</keyword>
<evidence type="ECO:0000256" key="1">
    <source>
        <dbReference type="ARBA" id="ARBA00005051"/>
    </source>
</evidence>
<keyword evidence="6" id="KW-0547">Nucleotide-binding</keyword>
<dbReference type="CDD" id="cd00483">
    <property type="entry name" value="HPPK"/>
    <property type="match status" value="1"/>
</dbReference>
<evidence type="ECO:0000256" key="9">
    <source>
        <dbReference type="ARBA" id="ARBA00022909"/>
    </source>
</evidence>
<evidence type="ECO:0000313" key="14">
    <source>
        <dbReference type="EMBL" id="AHF04175.1"/>
    </source>
</evidence>